<evidence type="ECO:0000313" key="2">
    <source>
        <dbReference type="EMBL" id="CAD8817494.1"/>
    </source>
</evidence>
<protein>
    <submittedName>
        <fullName evidence="2">Uncharacterized protein</fullName>
    </submittedName>
</protein>
<feature type="compositionally biased region" description="Polar residues" evidence="1">
    <location>
        <begin position="185"/>
        <end position="196"/>
    </location>
</feature>
<evidence type="ECO:0000256" key="1">
    <source>
        <dbReference type="SAM" id="MobiDB-lite"/>
    </source>
</evidence>
<dbReference type="AlphaFoldDB" id="A0A7S0ZCG4"/>
<sequence length="216" mass="24427">MEKMNSMEEMLVGEVVVSFDYSYEFNHRESIHVENRSNGFTSENVLVSIQNKASRSISEKFGSSKHFHKKNLNLHNGCLTIFENGNQSKFSCDLAGASIKRCTRFHIMQIILPGKHSHIIVVRFADAFIAECWNEMIQRAVLTTPEKKSVSFSDSPVFSSVVRTSLEDTNDIAFRRWQYLVSNPSTEKTNDTSKTTDYLLGSSPTSSFSSERSFAA</sequence>
<accession>A0A7S0ZCG4</accession>
<organism evidence="2">
    <name type="scientific">Timspurckia oligopyrenoides</name>
    <dbReference type="NCBI Taxonomy" id="708627"/>
    <lineage>
        <taxon>Eukaryota</taxon>
        <taxon>Rhodophyta</taxon>
        <taxon>Bangiophyceae</taxon>
        <taxon>Porphyridiales</taxon>
        <taxon>Porphyridiaceae</taxon>
        <taxon>Timspurckia</taxon>
    </lineage>
</organism>
<reference evidence="2" key="1">
    <citation type="submission" date="2021-01" db="EMBL/GenBank/DDBJ databases">
        <authorList>
            <person name="Corre E."/>
            <person name="Pelletier E."/>
            <person name="Niang G."/>
            <person name="Scheremetjew M."/>
            <person name="Finn R."/>
            <person name="Kale V."/>
            <person name="Holt S."/>
            <person name="Cochrane G."/>
            <person name="Meng A."/>
            <person name="Brown T."/>
            <person name="Cohen L."/>
        </authorList>
    </citation>
    <scope>NUCLEOTIDE SEQUENCE</scope>
    <source>
        <strain evidence="2">CCMP3278</strain>
    </source>
</reference>
<feature type="region of interest" description="Disordered" evidence="1">
    <location>
        <begin position="185"/>
        <end position="216"/>
    </location>
</feature>
<name>A0A7S0ZCG4_9RHOD</name>
<dbReference type="EMBL" id="HBFP01002623">
    <property type="protein sequence ID" value="CAD8817494.1"/>
    <property type="molecule type" value="Transcribed_RNA"/>
</dbReference>
<feature type="compositionally biased region" description="Low complexity" evidence="1">
    <location>
        <begin position="202"/>
        <end position="216"/>
    </location>
</feature>
<proteinExistence type="predicted"/>
<gene>
    <name evidence="2" type="ORF">TOLI1172_LOCUS1883</name>
</gene>